<name>A0ABQ9I6E7_9NEOP</name>
<dbReference type="Proteomes" id="UP001159363">
    <property type="component" value="Chromosome 2"/>
</dbReference>
<gene>
    <name evidence="1" type="ORF">PR048_004785</name>
</gene>
<reference evidence="1 2" key="1">
    <citation type="submission" date="2023-02" db="EMBL/GenBank/DDBJ databases">
        <title>LHISI_Scaffold_Assembly.</title>
        <authorList>
            <person name="Stuart O.P."/>
            <person name="Cleave R."/>
            <person name="Magrath M.J.L."/>
            <person name="Mikheyev A.S."/>
        </authorList>
    </citation>
    <scope>NUCLEOTIDE SEQUENCE [LARGE SCALE GENOMIC DNA]</scope>
    <source>
        <strain evidence="1">Daus_M_001</strain>
        <tissue evidence="1">Leg muscle</tissue>
    </source>
</reference>
<proteinExistence type="predicted"/>
<protein>
    <submittedName>
        <fullName evidence="1">Uncharacterized protein</fullName>
    </submittedName>
</protein>
<keyword evidence="2" id="KW-1185">Reference proteome</keyword>
<sequence>MALLEKFHRLRGWGECFRDCHCDKNIKYMPRKIYKIFGKHGSLQLRVNRPYINLLPEFWMKKLA</sequence>
<organism evidence="1 2">
    <name type="scientific">Dryococelus australis</name>
    <dbReference type="NCBI Taxonomy" id="614101"/>
    <lineage>
        <taxon>Eukaryota</taxon>
        <taxon>Metazoa</taxon>
        <taxon>Ecdysozoa</taxon>
        <taxon>Arthropoda</taxon>
        <taxon>Hexapoda</taxon>
        <taxon>Insecta</taxon>
        <taxon>Pterygota</taxon>
        <taxon>Neoptera</taxon>
        <taxon>Polyneoptera</taxon>
        <taxon>Phasmatodea</taxon>
        <taxon>Verophasmatodea</taxon>
        <taxon>Anareolatae</taxon>
        <taxon>Phasmatidae</taxon>
        <taxon>Eurycanthinae</taxon>
        <taxon>Dryococelus</taxon>
    </lineage>
</organism>
<dbReference type="EMBL" id="JARBHB010000002">
    <property type="protein sequence ID" value="KAJ8892205.1"/>
    <property type="molecule type" value="Genomic_DNA"/>
</dbReference>
<evidence type="ECO:0000313" key="2">
    <source>
        <dbReference type="Proteomes" id="UP001159363"/>
    </source>
</evidence>
<evidence type="ECO:0000313" key="1">
    <source>
        <dbReference type="EMBL" id="KAJ8892205.1"/>
    </source>
</evidence>
<accession>A0ABQ9I6E7</accession>
<comment type="caution">
    <text evidence="1">The sequence shown here is derived from an EMBL/GenBank/DDBJ whole genome shotgun (WGS) entry which is preliminary data.</text>
</comment>